<accession>A0A6M1RVN5</accession>
<dbReference type="InterPro" id="IPR001107">
    <property type="entry name" value="Band_7"/>
</dbReference>
<dbReference type="Proteomes" id="UP000477311">
    <property type="component" value="Unassembled WGS sequence"/>
</dbReference>
<gene>
    <name evidence="6" type="ORF">G4L39_05510</name>
</gene>
<keyword evidence="7" id="KW-1185">Reference proteome</keyword>
<evidence type="ECO:0000256" key="2">
    <source>
        <dbReference type="ARBA" id="ARBA00006971"/>
    </source>
</evidence>
<evidence type="ECO:0000256" key="3">
    <source>
        <dbReference type="SAM" id="MobiDB-lite"/>
    </source>
</evidence>
<keyword evidence="6" id="KW-0645">Protease</keyword>
<comment type="caution">
    <text evidence="6">The sequence shown here is derived from an EMBL/GenBank/DDBJ whole genome shotgun (WGS) entry which is preliminary data.</text>
</comment>
<dbReference type="InterPro" id="IPR010201">
    <property type="entry name" value="HflK"/>
</dbReference>
<dbReference type="SUPFAM" id="SSF117892">
    <property type="entry name" value="Band 7/SPFH domain"/>
    <property type="match status" value="1"/>
</dbReference>
<evidence type="ECO:0000256" key="1">
    <source>
        <dbReference type="ARBA" id="ARBA00004167"/>
    </source>
</evidence>
<organism evidence="6 7">
    <name type="scientific">Limisphaera ngatamarikiensis</name>
    <dbReference type="NCBI Taxonomy" id="1324935"/>
    <lineage>
        <taxon>Bacteria</taxon>
        <taxon>Pseudomonadati</taxon>
        <taxon>Verrucomicrobiota</taxon>
        <taxon>Verrucomicrobiia</taxon>
        <taxon>Limisphaerales</taxon>
        <taxon>Limisphaeraceae</taxon>
        <taxon>Limisphaera</taxon>
    </lineage>
</organism>
<dbReference type="InterPro" id="IPR036013">
    <property type="entry name" value="Band_7/SPFH_dom_sf"/>
</dbReference>
<dbReference type="AlphaFoldDB" id="A0A6M1RVN5"/>
<dbReference type="Pfam" id="PF01145">
    <property type="entry name" value="Band_7"/>
    <property type="match status" value="1"/>
</dbReference>
<dbReference type="GO" id="GO:0006508">
    <property type="term" value="P:proteolysis"/>
    <property type="evidence" value="ECO:0007669"/>
    <property type="project" value="UniProtKB-KW"/>
</dbReference>
<dbReference type="CDD" id="cd03404">
    <property type="entry name" value="SPFH_HflK"/>
    <property type="match status" value="1"/>
</dbReference>
<keyword evidence="4" id="KW-0472">Membrane</keyword>
<dbReference type="Gene3D" id="3.30.479.30">
    <property type="entry name" value="Band 7 domain"/>
    <property type="match status" value="1"/>
</dbReference>
<name>A0A6M1RVN5_9BACT</name>
<dbReference type="PANTHER" id="PTHR42911:SF1">
    <property type="entry name" value="MODULATOR OF FTSH PROTEASE HFLC"/>
    <property type="match status" value="1"/>
</dbReference>
<comment type="subcellular location">
    <subcellularLocation>
        <location evidence="1">Membrane</location>
        <topology evidence="1">Single-pass membrane protein</topology>
    </subcellularLocation>
</comment>
<feature type="compositionally biased region" description="Pro residues" evidence="3">
    <location>
        <begin position="7"/>
        <end position="19"/>
    </location>
</feature>
<sequence length="375" mass="41323">MAGPTHQPAPPPPARPPTPVDTGSEALAQALHSSFAIVRFLMLVLVVVFLGSSFFIIGPQERGLILRLGRPVGEGEAALLSPGLHWSFPYPIDEVVRVRITEIQTLRSTIGWYAVTPEQELAGTEPPVAPGTPLIPGVDGYLLTGDGNIIHSRATLRYRIEDPLRCVFGFGVGTNGGFDLAGVSNAVLNTLNQALVHAAARFTVDDVLTRNVLGFQEEVLRRFLELARERDLGIVVEQLQVESRPPRQLKQAFDDVVNAAVRRGQVLNEALSYANQTTNRAMSEAAALISRAQADRTRYLESLAAEARRFEGLLAQFERNPDLYMQQRVAEVMARVLTNVQDKFYIPERSDGKTRELRLLLNREPPRPQGAQPGR</sequence>
<dbReference type="PANTHER" id="PTHR42911">
    <property type="entry name" value="MODULATOR OF FTSH PROTEASE HFLC"/>
    <property type="match status" value="1"/>
</dbReference>
<dbReference type="RefSeq" id="WP_165106546.1">
    <property type="nucleotide sequence ID" value="NZ_JAAKYA010000032.1"/>
</dbReference>
<feature type="transmembrane region" description="Helical" evidence="4">
    <location>
        <begin position="36"/>
        <end position="57"/>
    </location>
</feature>
<keyword evidence="6" id="KW-0378">Hydrolase</keyword>
<comment type="similarity">
    <text evidence="2">Belongs to the band 7/mec-2 family. HflK subfamily.</text>
</comment>
<reference evidence="6 7" key="1">
    <citation type="submission" date="2020-02" db="EMBL/GenBank/DDBJ databases">
        <title>Draft genome sequence of Limisphaera ngatamarikiensis NGM72.4T, a thermophilic Verrucomicrobia grouped in subdivision 3.</title>
        <authorList>
            <person name="Carere C.R."/>
            <person name="Steen J."/>
            <person name="Hugenholtz P."/>
            <person name="Stott M.B."/>
        </authorList>
    </citation>
    <scope>NUCLEOTIDE SEQUENCE [LARGE SCALE GENOMIC DNA]</scope>
    <source>
        <strain evidence="6 7">NGM72.4</strain>
    </source>
</reference>
<dbReference type="GO" id="GO:0008233">
    <property type="term" value="F:peptidase activity"/>
    <property type="evidence" value="ECO:0007669"/>
    <property type="project" value="UniProtKB-KW"/>
</dbReference>
<evidence type="ECO:0000259" key="5">
    <source>
        <dbReference type="SMART" id="SM00244"/>
    </source>
</evidence>
<evidence type="ECO:0000313" key="6">
    <source>
        <dbReference type="EMBL" id="NGO38852.1"/>
    </source>
</evidence>
<proteinExistence type="inferred from homology"/>
<feature type="domain" description="Band 7" evidence="5">
    <location>
        <begin position="52"/>
        <end position="257"/>
    </location>
</feature>
<dbReference type="SMART" id="SM00244">
    <property type="entry name" value="PHB"/>
    <property type="match status" value="1"/>
</dbReference>
<feature type="region of interest" description="Disordered" evidence="3">
    <location>
        <begin position="1"/>
        <end position="22"/>
    </location>
</feature>
<protein>
    <submittedName>
        <fullName evidence="6">Protease modulator HflK</fullName>
    </submittedName>
</protein>
<dbReference type="EMBL" id="JAAKYA010000032">
    <property type="protein sequence ID" value="NGO38852.1"/>
    <property type="molecule type" value="Genomic_DNA"/>
</dbReference>
<keyword evidence="4" id="KW-1133">Transmembrane helix</keyword>
<keyword evidence="4" id="KW-0812">Transmembrane</keyword>
<evidence type="ECO:0000256" key="4">
    <source>
        <dbReference type="SAM" id="Phobius"/>
    </source>
</evidence>
<dbReference type="GO" id="GO:0016020">
    <property type="term" value="C:membrane"/>
    <property type="evidence" value="ECO:0007669"/>
    <property type="project" value="UniProtKB-SubCell"/>
</dbReference>
<evidence type="ECO:0000313" key="7">
    <source>
        <dbReference type="Proteomes" id="UP000477311"/>
    </source>
</evidence>